<dbReference type="InterPro" id="IPR003607">
    <property type="entry name" value="HD/PDEase_dom"/>
</dbReference>
<dbReference type="SUPFAM" id="SSF109604">
    <property type="entry name" value="HD-domain/PDEase-like"/>
    <property type="match status" value="1"/>
</dbReference>
<dbReference type="Gene3D" id="1.10.3210.10">
    <property type="entry name" value="Hypothetical protein af1432"/>
    <property type="match status" value="1"/>
</dbReference>
<evidence type="ECO:0000313" key="2">
    <source>
        <dbReference type="EMBL" id="TWU34442.1"/>
    </source>
</evidence>
<dbReference type="CDD" id="cd00077">
    <property type="entry name" value="HDc"/>
    <property type="match status" value="1"/>
</dbReference>
<name>A0A5C6DCG8_9BACT</name>
<keyword evidence="2" id="KW-0808">Transferase</keyword>
<dbReference type="EC" id="2.7.7.72" evidence="2"/>
<dbReference type="AlphaFoldDB" id="A0A5C6DCG8"/>
<dbReference type="InterPro" id="IPR043519">
    <property type="entry name" value="NT_sf"/>
</dbReference>
<dbReference type="EMBL" id="SJPV01000008">
    <property type="protein sequence ID" value="TWU34442.1"/>
    <property type="molecule type" value="Genomic_DNA"/>
</dbReference>
<dbReference type="GO" id="GO:0004810">
    <property type="term" value="F:CCA tRNA nucleotidyltransferase activity"/>
    <property type="evidence" value="ECO:0007669"/>
    <property type="project" value="UniProtKB-EC"/>
</dbReference>
<evidence type="ECO:0000313" key="3">
    <source>
        <dbReference type="Proteomes" id="UP000319143"/>
    </source>
</evidence>
<feature type="domain" description="HD" evidence="1">
    <location>
        <begin position="252"/>
        <end position="318"/>
    </location>
</feature>
<accession>A0A5C6DCG8</accession>
<sequence length="374" mass="42940">MSSSSPSRKLRRQIAWEAARLMYSREVAEYYVAKQKAAKRVHKGWVKPSDLPSNAEIREQVQLLARLNEGADQHSQRLRDMRLRAVWWLKKLMPFHPKLIGSVLTGSIREGSDIDVHVFAANVHSITLLLDELGVFYEMQRKRVVKNNEQRVYTHLHVKDVFPIELTVYHPSQLGFRFRSSITNKAIERAGLSELEKLIAMEHGVDPDQQTDRLIQMDTLPDRSEVFLALLVPLENVRQSPRYHPEGDALFHSMQVFELAKDVMPYDEEFLLAALLHDIGKAIDPDEHVAAGLEALEGFISERTRWLIEHHMEAHKLADHTLGARRRKRLAAHPWFDDLRLLGQCDRGGRVSGALVGSPEEALDYIEQIEEMFG</sequence>
<gene>
    <name evidence="2" type="primary">cca_2</name>
    <name evidence="2" type="ORF">Poly41_45900</name>
</gene>
<evidence type="ECO:0000259" key="1">
    <source>
        <dbReference type="Pfam" id="PF01966"/>
    </source>
</evidence>
<dbReference type="OrthoDB" id="9805698at2"/>
<dbReference type="RefSeq" id="WP_146528819.1">
    <property type="nucleotide sequence ID" value="NZ_SJPV01000008.1"/>
</dbReference>
<keyword evidence="3" id="KW-1185">Reference proteome</keyword>
<dbReference type="Pfam" id="PF01966">
    <property type="entry name" value="HD"/>
    <property type="match status" value="1"/>
</dbReference>
<dbReference type="SUPFAM" id="SSF81301">
    <property type="entry name" value="Nucleotidyltransferase"/>
    <property type="match status" value="1"/>
</dbReference>
<proteinExistence type="predicted"/>
<comment type="caution">
    <text evidence="2">The sequence shown here is derived from an EMBL/GenBank/DDBJ whole genome shotgun (WGS) entry which is preliminary data.</text>
</comment>
<organism evidence="2 3">
    <name type="scientific">Novipirellula artificiosorum</name>
    <dbReference type="NCBI Taxonomy" id="2528016"/>
    <lineage>
        <taxon>Bacteria</taxon>
        <taxon>Pseudomonadati</taxon>
        <taxon>Planctomycetota</taxon>
        <taxon>Planctomycetia</taxon>
        <taxon>Pirellulales</taxon>
        <taxon>Pirellulaceae</taxon>
        <taxon>Novipirellula</taxon>
    </lineage>
</organism>
<keyword evidence="2" id="KW-0548">Nucleotidyltransferase</keyword>
<reference evidence="2 3" key="1">
    <citation type="submission" date="2019-02" db="EMBL/GenBank/DDBJ databases">
        <title>Deep-cultivation of Planctomycetes and their phenomic and genomic characterization uncovers novel biology.</title>
        <authorList>
            <person name="Wiegand S."/>
            <person name="Jogler M."/>
            <person name="Boedeker C."/>
            <person name="Pinto D."/>
            <person name="Vollmers J."/>
            <person name="Rivas-Marin E."/>
            <person name="Kohn T."/>
            <person name="Peeters S.H."/>
            <person name="Heuer A."/>
            <person name="Rast P."/>
            <person name="Oberbeckmann S."/>
            <person name="Bunk B."/>
            <person name="Jeske O."/>
            <person name="Meyerdierks A."/>
            <person name="Storesund J.E."/>
            <person name="Kallscheuer N."/>
            <person name="Luecker S."/>
            <person name="Lage O.M."/>
            <person name="Pohl T."/>
            <person name="Merkel B.J."/>
            <person name="Hornburger P."/>
            <person name="Mueller R.-W."/>
            <person name="Bruemmer F."/>
            <person name="Labrenz M."/>
            <person name="Spormann A.M."/>
            <person name="Op Den Camp H."/>
            <person name="Overmann J."/>
            <person name="Amann R."/>
            <person name="Jetten M.S.M."/>
            <person name="Mascher T."/>
            <person name="Medema M.H."/>
            <person name="Devos D.P."/>
            <person name="Kaster A.-K."/>
            <person name="Ovreas L."/>
            <person name="Rohde M."/>
            <person name="Galperin M.Y."/>
            <person name="Jogler C."/>
        </authorList>
    </citation>
    <scope>NUCLEOTIDE SEQUENCE [LARGE SCALE GENOMIC DNA]</scope>
    <source>
        <strain evidence="2 3">Poly41</strain>
    </source>
</reference>
<dbReference type="Proteomes" id="UP000319143">
    <property type="component" value="Unassembled WGS sequence"/>
</dbReference>
<protein>
    <submittedName>
        <fullName evidence="2">Multifunctional CCA protein</fullName>
        <ecNumber evidence="2">2.7.7.72</ecNumber>
    </submittedName>
</protein>
<dbReference type="InterPro" id="IPR006674">
    <property type="entry name" value="HD_domain"/>
</dbReference>